<dbReference type="Proteomes" id="UP000641588">
    <property type="component" value="Unassembled WGS sequence"/>
</dbReference>
<dbReference type="Gene3D" id="3.90.25.10">
    <property type="entry name" value="UDP-galactose 4-epimerase, domain 1"/>
    <property type="match status" value="1"/>
</dbReference>
<dbReference type="InterPro" id="IPR036291">
    <property type="entry name" value="NAD(P)-bd_dom_sf"/>
</dbReference>
<reference evidence="2" key="1">
    <citation type="submission" date="2019-10" db="EMBL/GenBank/DDBJ databases">
        <title>Description of Paenibacillus glebae sp. nov.</title>
        <authorList>
            <person name="Carlier A."/>
            <person name="Qi S."/>
        </authorList>
    </citation>
    <scope>NUCLEOTIDE SEQUENCE</scope>
    <source>
        <strain evidence="2">LMG 31456</strain>
    </source>
</reference>
<dbReference type="PANTHER" id="PTHR43000">
    <property type="entry name" value="DTDP-D-GLUCOSE 4,6-DEHYDRATASE-RELATED"/>
    <property type="match status" value="1"/>
</dbReference>
<accession>A0A972GLJ0</accession>
<feature type="domain" description="NAD(P)-binding" evidence="1">
    <location>
        <begin position="4"/>
        <end position="299"/>
    </location>
</feature>
<dbReference type="SUPFAM" id="SSF51735">
    <property type="entry name" value="NAD(P)-binding Rossmann-fold domains"/>
    <property type="match status" value="1"/>
</dbReference>
<sequence length="312" mass="35386">MKAFITGISGFVGSYLCEKLLQEGYQVSGISRRVELKKNKISFHSCEINDKQTLKQILEKYKPDEIYHLAGPAFIPFSYNNPFLVYDILVNGTLTLYEAVRELGLDCKILYVGSADVYGNGEGNGFEEERVLHPNNPYAGGKACADLISEQYAKTYGLQIMRARPFNHTGPEQNDSFVCSNFAKQIASMEIEGKNEINVGNINVSRDFLDVRDVVNAYHLIMQKGTQGEVYNVCSGKATKISEILDWLFYYSNINDSKINVDPAKLRSIDAPIRFGNNQKLLTTGWIPKYDLKDTMRDMLYYWRGVNDEINK</sequence>
<organism evidence="2 3">
    <name type="scientific">Paenibacillus foliorum</name>
    <dbReference type="NCBI Taxonomy" id="2654974"/>
    <lineage>
        <taxon>Bacteria</taxon>
        <taxon>Bacillati</taxon>
        <taxon>Bacillota</taxon>
        <taxon>Bacilli</taxon>
        <taxon>Bacillales</taxon>
        <taxon>Paenibacillaceae</taxon>
        <taxon>Paenibacillus</taxon>
    </lineage>
</organism>
<gene>
    <name evidence="2" type="ORF">GC093_06880</name>
</gene>
<evidence type="ECO:0000313" key="2">
    <source>
        <dbReference type="EMBL" id="NOU92959.1"/>
    </source>
</evidence>
<keyword evidence="3" id="KW-1185">Reference proteome</keyword>
<evidence type="ECO:0000259" key="1">
    <source>
        <dbReference type="Pfam" id="PF16363"/>
    </source>
</evidence>
<dbReference type="EMBL" id="WHOD01000027">
    <property type="protein sequence ID" value="NOU92959.1"/>
    <property type="molecule type" value="Genomic_DNA"/>
</dbReference>
<dbReference type="AlphaFoldDB" id="A0A972GLJ0"/>
<dbReference type="Pfam" id="PF16363">
    <property type="entry name" value="GDP_Man_Dehyd"/>
    <property type="match status" value="1"/>
</dbReference>
<protein>
    <submittedName>
        <fullName evidence="2">NAD-dependent epimerase/dehydratase family protein</fullName>
    </submittedName>
</protein>
<dbReference type="InterPro" id="IPR016040">
    <property type="entry name" value="NAD(P)-bd_dom"/>
</dbReference>
<dbReference type="RefSeq" id="WP_171651159.1">
    <property type="nucleotide sequence ID" value="NZ_WHOD01000027.1"/>
</dbReference>
<name>A0A972GLJ0_9BACL</name>
<evidence type="ECO:0000313" key="3">
    <source>
        <dbReference type="Proteomes" id="UP000641588"/>
    </source>
</evidence>
<dbReference type="Gene3D" id="3.40.50.720">
    <property type="entry name" value="NAD(P)-binding Rossmann-like Domain"/>
    <property type="match status" value="1"/>
</dbReference>
<comment type="caution">
    <text evidence="2">The sequence shown here is derived from an EMBL/GenBank/DDBJ whole genome shotgun (WGS) entry which is preliminary data.</text>
</comment>
<proteinExistence type="predicted"/>